<name>G9ABP1_SINF1</name>
<proteinExistence type="predicted"/>
<protein>
    <submittedName>
        <fullName evidence="1">Uncharacterized protein</fullName>
    </submittedName>
</protein>
<dbReference type="EMBL" id="HE616891">
    <property type="protein sequence ID" value="CCE98470.1"/>
    <property type="molecule type" value="Genomic_DNA"/>
</dbReference>
<accession>G9ABP1</accession>
<sequence>MLRTTEGNAAEYLSKQLRDREMYEDHETFRRAATVSFSSCANIVMERLVLASELQKLPDLAQSARSCEIGQREERCGNMTVGIDGRSGRSRRVYLADIIDRIADTSIVV</sequence>
<dbReference type="HOGENOM" id="CLU_2181786_0_0_5"/>
<reference evidence="1 2" key="1">
    <citation type="journal article" date="2012" name="J. Bacteriol.">
        <title>Genome sequence of the soybean symbiont Sinorhizobium fredii HH103.</title>
        <authorList>
            <person name="Weidner S."/>
            <person name="Becker A."/>
            <person name="Bonilla I."/>
            <person name="Jaenicke S."/>
            <person name="Lloret J."/>
            <person name="Margaret I."/>
            <person name="Puhler A."/>
            <person name="Ruiz-Sainz J.E."/>
            <person name="Schneiker-Bekel S."/>
            <person name="Szczepanowski R."/>
            <person name="Vinardell J.M."/>
            <person name="Zehner S."/>
            <person name="Gottfert M."/>
        </authorList>
    </citation>
    <scope>NUCLEOTIDE SEQUENCE [LARGE SCALE GENOMIC DNA]</scope>
    <source>
        <strain evidence="1 2">HH103</strain>
        <plasmid evidence="2">pSfHH103a</plasmid>
    </source>
</reference>
<dbReference type="AlphaFoldDB" id="G9ABP1"/>
<keyword evidence="1" id="KW-0614">Plasmid</keyword>
<dbReference type="Proteomes" id="UP000007735">
    <property type="component" value="Plasmid pSfHH103a"/>
</dbReference>
<dbReference type="PATRIC" id="fig|380.5.peg.4199"/>
<geneLocation type="plasmid" evidence="1 2">
    <name>pSfHH103a</name>
</geneLocation>
<gene>
    <name evidence="1" type="ordered locus">SFHH103_03979</name>
</gene>
<evidence type="ECO:0000313" key="2">
    <source>
        <dbReference type="Proteomes" id="UP000007735"/>
    </source>
</evidence>
<organism evidence="1 2">
    <name type="scientific">Sinorhizobium fredii (strain HH103)</name>
    <dbReference type="NCBI Taxonomy" id="1117943"/>
    <lineage>
        <taxon>Bacteria</taxon>
        <taxon>Pseudomonadati</taxon>
        <taxon>Pseudomonadota</taxon>
        <taxon>Alphaproteobacteria</taxon>
        <taxon>Hyphomicrobiales</taxon>
        <taxon>Rhizobiaceae</taxon>
        <taxon>Sinorhizobium/Ensifer group</taxon>
        <taxon>Sinorhizobium</taxon>
    </lineage>
</organism>
<evidence type="ECO:0000313" key="1">
    <source>
        <dbReference type="EMBL" id="CCE98470.1"/>
    </source>
</evidence>
<dbReference type="KEGG" id="sfh:SFHH103_03979"/>